<sequence>MRGKRQMASLVQMVALPSPLLALLFICASTATLLVTGCGRPGKKALCCKRRRPEAEVEDQAASPLHSTVRQESAASHPEPLPPIIRQLRADCYGGFPTDVPGDVIANAIASGLDRPACDGESVEEVRYDFGPVKAQVMEGASTEMAQGIECKRDATGGATTTTTTTSSSTTSGTTKNETDQSKPNETSTTN</sequence>
<evidence type="ECO:0000256" key="2">
    <source>
        <dbReference type="SAM" id="SignalP"/>
    </source>
</evidence>
<dbReference type="EnsemblMetazoa" id="PPA37291.1">
    <property type="protein sequence ID" value="PPA37291.1"/>
    <property type="gene ID" value="WBGene00275660"/>
</dbReference>
<feature type="compositionally biased region" description="Polar residues" evidence="1">
    <location>
        <begin position="65"/>
        <end position="74"/>
    </location>
</feature>
<feature type="compositionally biased region" description="Low complexity" evidence="1">
    <location>
        <begin position="156"/>
        <end position="175"/>
    </location>
</feature>
<reference evidence="3" key="2">
    <citation type="submission" date="2022-06" db="UniProtKB">
        <authorList>
            <consortium name="EnsemblMetazoa"/>
        </authorList>
    </citation>
    <scope>IDENTIFICATION</scope>
    <source>
        <strain evidence="3">PS312</strain>
    </source>
</reference>
<reference evidence="4" key="1">
    <citation type="journal article" date="2008" name="Nat. Genet.">
        <title>The Pristionchus pacificus genome provides a unique perspective on nematode lifestyle and parasitism.</title>
        <authorList>
            <person name="Dieterich C."/>
            <person name="Clifton S.W."/>
            <person name="Schuster L.N."/>
            <person name="Chinwalla A."/>
            <person name="Delehaunty K."/>
            <person name="Dinkelacker I."/>
            <person name="Fulton L."/>
            <person name="Fulton R."/>
            <person name="Godfrey J."/>
            <person name="Minx P."/>
            <person name="Mitreva M."/>
            <person name="Roeseler W."/>
            <person name="Tian H."/>
            <person name="Witte H."/>
            <person name="Yang S.P."/>
            <person name="Wilson R.K."/>
            <person name="Sommer R.J."/>
        </authorList>
    </citation>
    <scope>NUCLEOTIDE SEQUENCE [LARGE SCALE GENOMIC DNA]</scope>
    <source>
        <strain evidence="4">PS312</strain>
    </source>
</reference>
<feature type="region of interest" description="Disordered" evidence="1">
    <location>
        <begin position="57"/>
        <end position="80"/>
    </location>
</feature>
<dbReference type="Proteomes" id="UP000005239">
    <property type="component" value="Unassembled WGS sequence"/>
</dbReference>
<keyword evidence="4" id="KW-1185">Reference proteome</keyword>
<proteinExistence type="predicted"/>
<accession>A0A2A6BTP1</accession>
<keyword evidence="2" id="KW-0732">Signal</keyword>
<evidence type="ECO:0000256" key="1">
    <source>
        <dbReference type="SAM" id="MobiDB-lite"/>
    </source>
</evidence>
<dbReference type="AlphaFoldDB" id="A0A2A6BTP1"/>
<gene>
    <name evidence="3" type="primary">WBGene00275660</name>
</gene>
<feature type="signal peptide" evidence="2">
    <location>
        <begin position="1"/>
        <end position="22"/>
    </location>
</feature>
<evidence type="ECO:0000313" key="4">
    <source>
        <dbReference type="Proteomes" id="UP000005239"/>
    </source>
</evidence>
<feature type="chain" id="PRO_5043736115" evidence="2">
    <location>
        <begin position="23"/>
        <end position="191"/>
    </location>
</feature>
<organism evidence="3 4">
    <name type="scientific">Pristionchus pacificus</name>
    <name type="common">Parasitic nematode worm</name>
    <dbReference type="NCBI Taxonomy" id="54126"/>
    <lineage>
        <taxon>Eukaryota</taxon>
        <taxon>Metazoa</taxon>
        <taxon>Ecdysozoa</taxon>
        <taxon>Nematoda</taxon>
        <taxon>Chromadorea</taxon>
        <taxon>Rhabditida</taxon>
        <taxon>Rhabditina</taxon>
        <taxon>Diplogasteromorpha</taxon>
        <taxon>Diplogasteroidea</taxon>
        <taxon>Neodiplogasteridae</taxon>
        <taxon>Pristionchus</taxon>
    </lineage>
</organism>
<feature type="region of interest" description="Disordered" evidence="1">
    <location>
        <begin position="149"/>
        <end position="191"/>
    </location>
</feature>
<evidence type="ECO:0000313" key="3">
    <source>
        <dbReference type="EnsemblMetazoa" id="PPA37291.1"/>
    </source>
</evidence>
<name>A0A2A6BTP1_PRIPA</name>
<protein>
    <submittedName>
        <fullName evidence="3">Uncharacterized protein</fullName>
    </submittedName>
</protein>
<accession>A0A8R1URX8</accession>